<reference evidence="7 8" key="2">
    <citation type="submission" date="2019-01" db="EMBL/GenBank/DDBJ databases">
        <title>Comparative genomic analysis of Brevibacterium aurantiacum sheds light on its evolution and its adaptation to smear-ripened cheeses.</title>
        <authorList>
            <person name="Moineau S."/>
        </authorList>
    </citation>
    <scope>NUCLEOTIDE SEQUENCE [LARGE SCALE GENOMIC DNA]</scope>
    <source>
        <strain evidence="7 8">SMQ-1420</strain>
    </source>
</reference>
<keyword evidence="4" id="KW-0456">Lyase</keyword>
<dbReference type="GO" id="GO:0016829">
    <property type="term" value="F:lyase activity"/>
    <property type="evidence" value="ECO:0007669"/>
    <property type="project" value="UniProtKB-KW"/>
</dbReference>
<evidence type="ECO:0000256" key="4">
    <source>
        <dbReference type="ARBA" id="ARBA00023239"/>
    </source>
</evidence>
<keyword evidence="3" id="KW-0574">Periplasm</keyword>
<gene>
    <name evidence="7" type="ORF">CXR27_02765</name>
</gene>
<evidence type="ECO:0000256" key="3">
    <source>
        <dbReference type="ARBA" id="ARBA00022764"/>
    </source>
</evidence>
<evidence type="ECO:0000256" key="1">
    <source>
        <dbReference type="ARBA" id="ARBA00004418"/>
    </source>
</evidence>
<dbReference type="EMBL" id="CP025334">
    <property type="protein sequence ID" value="AZT96051.1"/>
    <property type="molecule type" value="Genomic_DNA"/>
</dbReference>
<organism evidence="7 8">
    <name type="scientific">Brevibacterium aurantiacum</name>
    <dbReference type="NCBI Taxonomy" id="273384"/>
    <lineage>
        <taxon>Bacteria</taxon>
        <taxon>Bacillati</taxon>
        <taxon>Actinomycetota</taxon>
        <taxon>Actinomycetes</taxon>
        <taxon>Micrococcales</taxon>
        <taxon>Brevibacteriaceae</taxon>
        <taxon>Brevibacterium</taxon>
    </lineage>
</organism>
<dbReference type="Pfam" id="PF07940">
    <property type="entry name" value="Hepar_II_III_C"/>
    <property type="match status" value="1"/>
</dbReference>
<dbReference type="GO" id="GO:0042597">
    <property type="term" value="C:periplasmic space"/>
    <property type="evidence" value="ECO:0007669"/>
    <property type="project" value="UniProtKB-SubCell"/>
</dbReference>
<feature type="domain" description="Heparin-sulfate lyase N-terminal" evidence="6">
    <location>
        <begin position="61"/>
        <end position="265"/>
    </location>
</feature>
<feature type="domain" description="Heparinase II/III-like C-terminal" evidence="5">
    <location>
        <begin position="333"/>
        <end position="504"/>
    </location>
</feature>
<dbReference type="RefSeq" id="WP_127361881.1">
    <property type="nucleotide sequence ID" value="NZ_CP025334.1"/>
</dbReference>
<dbReference type="InterPro" id="IPR031680">
    <property type="entry name" value="Hepar_II_III_N"/>
</dbReference>
<dbReference type="InterPro" id="IPR008929">
    <property type="entry name" value="Chondroitin_lyas"/>
</dbReference>
<evidence type="ECO:0000259" key="5">
    <source>
        <dbReference type="Pfam" id="PF07940"/>
    </source>
</evidence>
<dbReference type="PANTHER" id="PTHR39210">
    <property type="entry name" value="HEPARIN-SULFATE LYASE"/>
    <property type="match status" value="1"/>
</dbReference>
<dbReference type="PANTHER" id="PTHR39210:SF1">
    <property type="entry name" value="HEPARIN-SULFATE LYASE"/>
    <property type="match status" value="1"/>
</dbReference>
<evidence type="ECO:0000313" key="7">
    <source>
        <dbReference type="EMBL" id="AZT96051.1"/>
    </source>
</evidence>
<evidence type="ECO:0000313" key="8">
    <source>
        <dbReference type="Proteomes" id="UP000282731"/>
    </source>
</evidence>
<accession>A0A3T0DLV1</accession>
<reference evidence="7 8" key="1">
    <citation type="submission" date="2017-12" db="EMBL/GenBank/DDBJ databases">
        <authorList>
            <person name="Levesque S."/>
        </authorList>
    </citation>
    <scope>NUCLEOTIDE SEQUENCE [LARGE SCALE GENOMIC DNA]</scope>
    <source>
        <strain evidence="7 8">SMQ-1420</strain>
    </source>
</reference>
<dbReference type="Pfam" id="PF16889">
    <property type="entry name" value="Hepar_II_III_N"/>
    <property type="match status" value="1"/>
</dbReference>
<dbReference type="InterPro" id="IPR012480">
    <property type="entry name" value="Hepar_II_III_C"/>
</dbReference>
<name>A0A3T0DLV1_BREAU</name>
<comment type="subcellular location">
    <subcellularLocation>
        <location evidence="1">Periplasm</location>
    </subcellularLocation>
</comment>
<dbReference type="AlphaFoldDB" id="A0A3T0DLV1"/>
<dbReference type="Gene3D" id="2.70.98.70">
    <property type="match status" value="1"/>
</dbReference>
<dbReference type="Proteomes" id="UP000282731">
    <property type="component" value="Chromosome"/>
</dbReference>
<proteinExistence type="predicted"/>
<keyword evidence="2" id="KW-0732">Signal</keyword>
<dbReference type="Gene3D" id="1.50.10.100">
    <property type="entry name" value="Chondroitin AC/alginate lyase"/>
    <property type="match status" value="1"/>
</dbReference>
<dbReference type="SUPFAM" id="SSF48230">
    <property type="entry name" value="Chondroitin AC/alginate lyase"/>
    <property type="match status" value="1"/>
</dbReference>
<evidence type="ECO:0000256" key="2">
    <source>
        <dbReference type="ARBA" id="ARBA00022729"/>
    </source>
</evidence>
<sequence length="593" mass="66747">MESYYISRSSPSDDQLQASETELGELDVDIDSLRADLASLPTPPLTGWFLLSNVKQNAVDIVRHGWAFEEFERVFVTRGPNWARYGALNRSWGYNLHAWRFMQPLLKEHSASGTSDWLAAALSPALDWIDTYITARPPEDPMAWYDMSLAMRTPMLLNLLIRVARNDAHSECLPVLTRAMILHLDVLNSEESFNVNSNHGFYVAIAQVHVSRLVPFFPGARTAGEAGLIRLRRIVDKQFSVDGIHLEHSPDYHRMLLGSFEAAIDDGLVDDPEILRRISRAANALGWMIKPDGHLVQFGDSPSTRMTIRGAHSSDPNTQFIISSGQSGQPTSEQSVTYPAGGYFFVRSPPPQVAGDVPKSSYLAFSAAFHSRTHKHADDLNLVWSDLGCEILVDSGRFGYGQLLPADSPLRKSGFYYSSRERQYVESTVAHNTLSIDNLDQQRWRRKPFGSGIVDTKEHLGVFEAIGRVVYGDYVHRRRVVFRPGKQLVLRDAVYSKKSGPRIGRLWFNISDSFCVVEEASSLVFVNSAFPRPIRLDVSGPGDLISPVRGQQEPMRGWRSRTDRCLEPIWSFGFEFMFTTRRSVETTFTLSLV</sequence>
<protein>
    <submittedName>
        <fullName evidence="7">Uncharacterized protein</fullName>
    </submittedName>
</protein>
<evidence type="ECO:0000259" key="6">
    <source>
        <dbReference type="Pfam" id="PF16889"/>
    </source>
</evidence>